<organism evidence="1 2">
    <name type="scientific">Cupriavidus pampae</name>
    <dbReference type="NCBI Taxonomy" id="659251"/>
    <lineage>
        <taxon>Bacteria</taxon>
        <taxon>Pseudomonadati</taxon>
        <taxon>Pseudomonadota</taxon>
        <taxon>Betaproteobacteria</taxon>
        <taxon>Burkholderiales</taxon>
        <taxon>Burkholderiaceae</taxon>
        <taxon>Cupriavidus</taxon>
    </lineage>
</organism>
<evidence type="ECO:0000313" key="2">
    <source>
        <dbReference type="Proteomes" id="UP000706525"/>
    </source>
</evidence>
<protein>
    <recommendedName>
        <fullName evidence="3">SMI1/KNR4 family protein</fullName>
    </recommendedName>
</protein>
<dbReference type="EMBL" id="CAJZAG010000016">
    <property type="protein sequence ID" value="CAG9186027.1"/>
    <property type="molecule type" value="Genomic_DNA"/>
</dbReference>
<evidence type="ECO:0008006" key="3">
    <source>
        <dbReference type="Google" id="ProtNLM"/>
    </source>
</evidence>
<sequence>MPRTFADWFEAAFRQPVPEQFATFLAAHPNGLRGDGISIYAPEAIIGETEDRDLEKEGVCLIGKCGNTITDILLRAKDGRVFVVDRTDYKVVDAWFASISSLTGLVEFDD</sequence>
<accession>A0ABM8XZY9</accession>
<evidence type="ECO:0000313" key="1">
    <source>
        <dbReference type="EMBL" id="CAG9186027.1"/>
    </source>
</evidence>
<comment type="caution">
    <text evidence="1">The sequence shown here is derived from an EMBL/GenBank/DDBJ whole genome shotgun (WGS) entry which is preliminary data.</text>
</comment>
<gene>
    <name evidence="1" type="ORF">LMG32289_06224</name>
</gene>
<keyword evidence="2" id="KW-1185">Reference proteome</keyword>
<dbReference type="Proteomes" id="UP000706525">
    <property type="component" value="Unassembled WGS sequence"/>
</dbReference>
<dbReference type="RefSeq" id="WP_223995325.1">
    <property type="nucleotide sequence ID" value="NZ_CAJZAG010000016.1"/>
</dbReference>
<reference evidence="1 2" key="1">
    <citation type="submission" date="2021-08" db="EMBL/GenBank/DDBJ databases">
        <authorList>
            <person name="Peeters C."/>
        </authorList>
    </citation>
    <scope>NUCLEOTIDE SEQUENCE [LARGE SCALE GENOMIC DNA]</scope>
    <source>
        <strain evidence="1 2">LMG 32289</strain>
    </source>
</reference>
<proteinExistence type="predicted"/>
<name>A0ABM8XZY9_9BURK</name>